<dbReference type="EMBL" id="AKHW03000476">
    <property type="protein sequence ID" value="KYO47185.1"/>
    <property type="molecule type" value="Genomic_DNA"/>
</dbReference>
<keyword evidence="5" id="KW-1185">Reference proteome</keyword>
<dbReference type="AlphaFoldDB" id="A0A151PEK4"/>
<dbReference type="InterPro" id="IPR050182">
    <property type="entry name" value="Cytochrome_P450_fam2"/>
</dbReference>
<reference evidence="4 5" key="1">
    <citation type="journal article" date="2012" name="Genome Biol.">
        <title>Sequencing three crocodilian genomes to illuminate the evolution of archosaurs and amniotes.</title>
        <authorList>
            <person name="St John J.A."/>
            <person name="Braun E.L."/>
            <person name="Isberg S.R."/>
            <person name="Miles L.G."/>
            <person name="Chong A.Y."/>
            <person name="Gongora J."/>
            <person name="Dalzell P."/>
            <person name="Moran C."/>
            <person name="Bed'hom B."/>
            <person name="Abzhanov A."/>
            <person name="Burgess S.C."/>
            <person name="Cooksey A.M."/>
            <person name="Castoe T.A."/>
            <person name="Crawford N.G."/>
            <person name="Densmore L.D."/>
            <person name="Drew J.C."/>
            <person name="Edwards S.V."/>
            <person name="Faircloth B.C."/>
            <person name="Fujita M.K."/>
            <person name="Greenwold M.J."/>
            <person name="Hoffmann F.G."/>
            <person name="Howard J.M."/>
            <person name="Iguchi T."/>
            <person name="Janes D.E."/>
            <person name="Khan S.Y."/>
            <person name="Kohno S."/>
            <person name="de Koning A.J."/>
            <person name="Lance S.L."/>
            <person name="McCarthy F.M."/>
            <person name="McCormack J.E."/>
            <person name="Merchant M.E."/>
            <person name="Peterson D.G."/>
            <person name="Pollock D.D."/>
            <person name="Pourmand N."/>
            <person name="Raney B.J."/>
            <person name="Roessler K.A."/>
            <person name="Sanford J.R."/>
            <person name="Sawyer R.H."/>
            <person name="Schmidt C.J."/>
            <person name="Triplett E.W."/>
            <person name="Tuberville T.D."/>
            <person name="Venegas-Anaya M."/>
            <person name="Howard J.T."/>
            <person name="Jarvis E.D."/>
            <person name="Guillette L.J.Jr."/>
            <person name="Glenn T.C."/>
            <person name="Green R.E."/>
            <person name="Ray D.A."/>
        </authorList>
    </citation>
    <scope>NUCLEOTIDE SEQUENCE [LARGE SCALE GENOMIC DNA]</scope>
    <source>
        <strain evidence="4">KSC_2009_1</strain>
    </source>
</reference>
<organism evidence="4 5">
    <name type="scientific">Alligator mississippiensis</name>
    <name type="common">American alligator</name>
    <dbReference type="NCBI Taxonomy" id="8496"/>
    <lineage>
        <taxon>Eukaryota</taxon>
        <taxon>Metazoa</taxon>
        <taxon>Chordata</taxon>
        <taxon>Craniata</taxon>
        <taxon>Vertebrata</taxon>
        <taxon>Euteleostomi</taxon>
        <taxon>Archelosauria</taxon>
        <taxon>Archosauria</taxon>
        <taxon>Crocodylia</taxon>
        <taxon>Alligatoridae</taxon>
        <taxon>Alligatorinae</taxon>
        <taxon>Alligator</taxon>
    </lineage>
</organism>
<name>A0A151PEK4_ALLMI</name>
<evidence type="ECO:0000256" key="1">
    <source>
        <dbReference type="ARBA" id="ARBA00010617"/>
    </source>
</evidence>
<keyword evidence="2" id="KW-0479">Metal-binding</keyword>
<evidence type="ECO:0000256" key="3">
    <source>
        <dbReference type="ARBA" id="ARBA00023004"/>
    </source>
</evidence>
<keyword evidence="3" id="KW-0408">Iron</keyword>
<gene>
    <name evidence="4" type="ORF">Y1Q_0002203</name>
</gene>
<proteinExistence type="inferred from homology"/>
<dbReference type="Gene3D" id="1.10.630.10">
    <property type="entry name" value="Cytochrome P450"/>
    <property type="match status" value="1"/>
</dbReference>
<dbReference type="PANTHER" id="PTHR24300:SF368">
    <property type="entry name" value="CYTOCHROME P450, FAMILY 2, SUBFAMILY AB, POLYPEPTIDE 1"/>
    <property type="match status" value="1"/>
</dbReference>
<dbReference type="PANTHER" id="PTHR24300">
    <property type="entry name" value="CYTOCHROME P450 508A4-RELATED"/>
    <property type="match status" value="1"/>
</dbReference>
<dbReference type="GO" id="GO:0005506">
    <property type="term" value="F:iron ion binding"/>
    <property type="evidence" value="ECO:0007669"/>
    <property type="project" value="InterPro"/>
</dbReference>
<comment type="caution">
    <text evidence="4">The sequence shown here is derived from an EMBL/GenBank/DDBJ whole genome shotgun (WGS) entry which is preliminary data.</text>
</comment>
<evidence type="ECO:0000313" key="4">
    <source>
        <dbReference type="EMBL" id="KYO47185.1"/>
    </source>
</evidence>
<dbReference type="GO" id="GO:0006082">
    <property type="term" value="P:organic acid metabolic process"/>
    <property type="evidence" value="ECO:0007669"/>
    <property type="project" value="TreeGrafter"/>
</dbReference>
<dbReference type="GO" id="GO:0005737">
    <property type="term" value="C:cytoplasm"/>
    <property type="evidence" value="ECO:0007669"/>
    <property type="project" value="TreeGrafter"/>
</dbReference>
<evidence type="ECO:0000313" key="5">
    <source>
        <dbReference type="Proteomes" id="UP000050525"/>
    </source>
</evidence>
<dbReference type="InterPro" id="IPR036396">
    <property type="entry name" value="Cyt_P450_sf"/>
</dbReference>
<dbReference type="GO" id="GO:0006805">
    <property type="term" value="P:xenobiotic metabolic process"/>
    <property type="evidence" value="ECO:0007669"/>
    <property type="project" value="TreeGrafter"/>
</dbReference>
<accession>A0A151PEK4</accession>
<dbReference type="InterPro" id="IPR001128">
    <property type="entry name" value="Cyt_P450"/>
</dbReference>
<dbReference type="Proteomes" id="UP000050525">
    <property type="component" value="Unassembled WGS sequence"/>
</dbReference>
<dbReference type="GO" id="GO:0020037">
    <property type="term" value="F:heme binding"/>
    <property type="evidence" value="ECO:0007669"/>
    <property type="project" value="InterPro"/>
</dbReference>
<sequence>MKASKSHVWKQLRCFGFMIMKKLALGKEEHRIQEEAWHLVECFDSMKGSSLDPSLLLGHAVADVICTVVFEGCFSVEDENFHRLLGSIDYIAAFGNSFQHFQEIRSHEEIGRTDEPENFIDFYLAQMAKTKEDPRSTYNGDNLVQSIFDLFLAGIETETTSLHWAMLYMVA</sequence>
<dbReference type="Pfam" id="PF00067">
    <property type="entry name" value="p450"/>
    <property type="match status" value="2"/>
</dbReference>
<protein>
    <submittedName>
        <fullName evidence="4">Uncharacterized protein</fullName>
    </submittedName>
</protein>
<dbReference type="GO" id="GO:0016712">
    <property type="term" value="F:oxidoreductase activity, acting on paired donors, with incorporation or reduction of molecular oxygen, reduced flavin or flavoprotein as one donor, and incorporation of one atom of oxygen"/>
    <property type="evidence" value="ECO:0007669"/>
    <property type="project" value="TreeGrafter"/>
</dbReference>
<comment type="similarity">
    <text evidence="1">Belongs to the cytochrome P450 family.</text>
</comment>
<evidence type="ECO:0000256" key="2">
    <source>
        <dbReference type="ARBA" id="ARBA00022723"/>
    </source>
</evidence>
<dbReference type="SUPFAM" id="SSF48264">
    <property type="entry name" value="Cytochrome P450"/>
    <property type="match status" value="1"/>
</dbReference>